<dbReference type="InterPro" id="IPR019660">
    <property type="entry name" value="Put_sensory_transdc_reg_YbjN"/>
</dbReference>
<keyword evidence="1" id="KW-1133">Transmembrane helix</keyword>
<keyword evidence="3" id="KW-1185">Reference proteome</keyword>
<sequence length="272" mass="29315">MIVRACSTVTVVRGGAEAPSMVFRESSQSPSASRCGRAKRALAAFSVAPRVARLLAAMRCRSAPTGTNKEQSHRCTRRRSSLRTRHYRLFIREKGRVMVRFLAAAVAALLLSASPALAKDEAPCAAGMVCASNPATVAAALVKRGYQGLPGKDQTGDPQVESATDGYSYIVFFYGCEQAKQCDSLQFYASFKNPGGIDAAAVNDWNSRKRFSQMALEKNGAVVLRYDVATIGGLNATNFTDVIDWWTTMVGSIDDFFDEHKTPVAAAKKPAA</sequence>
<comment type="caution">
    <text evidence="2">The sequence shown here is derived from an EMBL/GenBank/DDBJ whole genome shotgun (WGS) entry which is preliminary data.</text>
</comment>
<keyword evidence="1" id="KW-0472">Membrane</keyword>
<protein>
    <recommendedName>
        <fullName evidence="4">YbjN domain-containing protein</fullName>
    </recommendedName>
</protein>
<dbReference type="Pfam" id="PF10722">
    <property type="entry name" value="YbjN"/>
    <property type="match status" value="1"/>
</dbReference>
<feature type="transmembrane region" description="Helical" evidence="1">
    <location>
        <begin position="97"/>
        <end position="118"/>
    </location>
</feature>
<evidence type="ECO:0008006" key="4">
    <source>
        <dbReference type="Google" id="ProtNLM"/>
    </source>
</evidence>
<evidence type="ECO:0000256" key="1">
    <source>
        <dbReference type="SAM" id="Phobius"/>
    </source>
</evidence>
<keyword evidence="1" id="KW-0812">Transmembrane</keyword>
<organism evidence="2 3">
    <name type="scientific">Sphingomonas ginsenosidimutans</name>
    <dbReference type="NCBI Taxonomy" id="862134"/>
    <lineage>
        <taxon>Bacteria</taxon>
        <taxon>Pseudomonadati</taxon>
        <taxon>Pseudomonadota</taxon>
        <taxon>Alphaproteobacteria</taxon>
        <taxon>Sphingomonadales</taxon>
        <taxon>Sphingomonadaceae</taxon>
        <taxon>Sphingomonas</taxon>
    </lineage>
</organism>
<dbReference type="EMBL" id="NWVD01000008">
    <property type="protein sequence ID" value="PCG08018.1"/>
    <property type="molecule type" value="Genomic_DNA"/>
</dbReference>
<dbReference type="Proteomes" id="UP000218784">
    <property type="component" value="Unassembled WGS sequence"/>
</dbReference>
<evidence type="ECO:0000313" key="3">
    <source>
        <dbReference type="Proteomes" id="UP000218784"/>
    </source>
</evidence>
<reference evidence="2 3" key="1">
    <citation type="submission" date="2017-09" db="EMBL/GenBank/DDBJ databases">
        <title>Sphingomonas ginsenosidimutans KACC 14949, whole genome shotgun sequence.</title>
        <authorList>
            <person name="Feng G."/>
            <person name="Zhu H."/>
        </authorList>
    </citation>
    <scope>NUCLEOTIDE SEQUENCE [LARGE SCALE GENOMIC DNA]</scope>
    <source>
        <strain evidence="2 3">KACC 14949</strain>
    </source>
</reference>
<name>A0A2A4HWF6_9SPHN</name>
<accession>A0A2A4HWF6</accession>
<evidence type="ECO:0000313" key="2">
    <source>
        <dbReference type="EMBL" id="PCG08018.1"/>
    </source>
</evidence>
<dbReference type="AlphaFoldDB" id="A0A2A4HWF6"/>
<dbReference type="CDD" id="cd17511">
    <property type="entry name" value="YbjN_AmyR-like"/>
    <property type="match status" value="1"/>
</dbReference>
<gene>
    <name evidence="2" type="ORF">COA17_14815</name>
</gene>
<proteinExistence type="predicted"/>